<evidence type="ECO:0000313" key="4">
    <source>
        <dbReference type="Proteomes" id="UP000022141"/>
    </source>
</evidence>
<feature type="signal peptide" evidence="1">
    <location>
        <begin position="1"/>
        <end position="23"/>
    </location>
</feature>
<proteinExistence type="predicted"/>
<dbReference type="PATRIC" id="fig|1454004.3.peg.1278"/>
<dbReference type="EMBL" id="JEMY01000013">
    <property type="protein sequence ID" value="EXI89734.1"/>
    <property type="molecule type" value="Genomic_DNA"/>
</dbReference>
<dbReference type="eggNOG" id="ENOG5032RTH">
    <property type="taxonomic scope" value="Bacteria"/>
</dbReference>
<feature type="chain" id="PRO_5001463508" evidence="1">
    <location>
        <begin position="24"/>
        <end position="170"/>
    </location>
</feature>
<dbReference type="Pfam" id="PF07452">
    <property type="entry name" value="CHRD"/>
    <property type="match status" value="1"/>
</dbReference>
<evidence type="ECO:0000313" key="3">
    <source>
        <dbReference type="EMBL" id="EXI89734.1"/>
    </source>
</evidence>
<dbReference type="PROSITE" id="PS50933">
    <property type="entry name" value="CHRD"/>
    <property type="match status" value="1"/>
</dbReference>
<accession>A0A011REV1</accession>
<dbReference type="AlphaFoldDB" id="A0A011REV1"/>
<evidence type="ECO:0000256" key="1">
    <source>
        <dbReference type="SAM" id="SignalP"/>
    </source>
</evidence>
<keyword evidence="1" id="KW-0732">Signal</keyword>
<name>A0A011REV1_ACCRE</name>
<protein>
    <submittedName>
        <fullName evidence="3">CHRD domain protein</fullName>
    </submittedName>
</protein>
<dbReference type="Pfam" id="PF07589">
    <property type="entry name" value="PEP-CTERM"/>
    <property type="match status" value="1"/>
</dbReference>
<dbReference type="STRING" id="1454004.AW11_01224"/>
<dbReference type="InterPro" id="IPR013424">
    <property type="entry name" value="Ice-binding_C"/>
</dbReference>
<evidence type="ECO:0000259" key="2">
    <source>
        <dbReference type="PROSITE" id="PS50933"/>
    </source>
</evidence>
<keyword evidence="4" id="KW-1185">Reference proteome</keyword>
<gene>
    <name evidence="3" type="ORF">AW11_01224</name>
</gene>
<feature type="domain" description="CHRD" evidence="2">
    <location>
        <begin position="24"/>
        <end position="146"/>
    </location>
</feature>
<sequence>MIKKTLLGLMAMAGLLASAAVQATIIPWSAALNGAQEVPASGSLGTGSAFGTIDDASGALAWNITFSGLSGPLTGIHFHGPAAPGVNAGVRVNIGNISGFLSPNSGSAIITAQEVTDLLAGSWYINLHTAQHPGGEIRGQVIPEAVPEPAMLGLLGLALAGLAASRRRKL</sequence>
<dbReference type="NCBIfam" id="TIGR02595">
    <property type="entry name" value="PEP_CTERM"/>
    <property type="match status" value="1"/>
</dbReference>
<comment type="caution">
    <text evidence="3">The sequence shown here is derived from an EMBL/GenBank/DDBJ whole genome shotgun (WGS) entry which is preliminary data.</text>
</comment>
<reference evidence="3" key="1">
    <citation type="submission" date="2014-02" db="EMBL/GenBank/DDBJ databases">
        <title>Expanding our view of genomic diversity in Candidatus Accumulibacter clades.</title>
        <authorList>
            <person name="Skennerton C.T."/>
            <person name="Barr J.J."/>
            <person name="Slater F.R."/>
            <person name="Bond P.L."/>
            <person name="Tyson G.W."/>
        </authorList>
    </citation>
    <scope>NUCLEOTIDE SEQUENCE [LARGE SCALE GENOMIC DNA]</scope>
</reference>
<dbReference type="SMART" id="SM00754">
    <property type="entry name" value="CHRD"/>
    <property type="match status" value="1"/>
</dbReference>
<dbReference type="Proteomes" id="UP000022141">
    <property type="component" value="Unassembled WGS sequence"/>
</dbReference>
<organism evidence="3 4">
    <name type="scientific">Accumulibacter regalis</name>
    <dbReference type="NCBI Taxonomy" id="522306"/>
    <lineage>
        <taxon>Bacteria</taxon>
        <taxon>Pseudomonadati</taxon>
        <taxon>Pseudomonadota</taxon>
        <taxon>Betaproteobacteria</taxon>
        <taxon>Candidatus Accumulibacter</taxon>
    </lineage>
</organism>
<dbReference type="InterPro" id="IPR010895">
    <property type="entry name" value="CHRD"/>
</dbReference>